<feature type="compositionally biased region" description="Basic and acidic residues" evidence="1">
    <location>
        <begin position="46"/>
        <end position="55"/>
    </location>
</feature>
<keyword evidence="3" id="KW-0645">Protease</keyword>
<dbReference type="InterPro" id="IPR013784">
    <property type="entry name" value="Carb-bd-like_fold"/>
</dbReference>
<dbReference type="PROSITE" id="PS51257">
    <property type="entry name" value="PROKAR_LIPOPROTEIN"/>
    <property type="match status" value="1"/>
</dbReference>
<feature type="chain" id="PRO_5017539431" evidence="2">
    <location>
        <begin position="25"/>
        <end position="139"/>
    </location>
</feature>
<keyword evidence="4" id="KW-1185">Reference proteome</keyword>
<gene>
    <name evidence="3" type="ORF">DZ858_04230</name>
</gene>
<dbReference type="OrthoDB" id="1451379at2"/>
<feature type="region of interest" description="Disordered" evidence="1">
    <location>
        <begin position="31"/>
        <end position="55"/>
    </location>
</feature>
<evidence type="ECO:0000313" key="4">
    <source>
        <dbReference type="Proteomes" id="UP000261082"/>
    </source>
</evidence>
<keyword evidence="2" id="KW-0732">Signal</keyword>
<evidence type="ECO:0000313" key="3">
    <source>
        <dbReference type="EMBL" id="RFN59284.1"/>
    </source>
</evidence>
<dbReference type="Proteomes" id="UP000261082">
    <property type="component" value="Unassembled WGS sequence"/>
</dbReference>
<dbReference type="AlphaFoldDB" id="A0A3E1QB03"/>
<feature type="compositionally biased region" description="Low complexity" evidence="1">
    <location>
        <begin position="31"/>
        <end position="42"/>
    </location>
</feature>
<comment type="caution">
    <text evidence="3">The sequence shown here is derived from an EMBL/GenBank/DDBJ whole genome shotgun (WGS) entry which is preliminary data.</text>
</comment>
<evidence type="ECO:0000256" key="2">
    <source>
        <dbReference type="SAM" id="SignalP"/>
    </source>
</evidence>
<proteinExistence type="predicted"/>
<organism evidence="3 4">
    <name type="scientific">Marixanthomonas ophiurae</name>
    <dbReference type="NCBI Taxonomy" id="387659"/>
    <lineage>
        <taxon>Bacteria</taxon>
        <taxon>Pseudomonadati</taxon>
        <taxon>Bacteroidota</taxon>
        <taxon>Flavobacteriia</taxon>
        <taxon>Flavobacteriales</taxon>
        <taxon>Flavobacteriaceae</taxon>
        <taxon>Marixanthomonas</taxon>
    </lineage>
</organism>
<dbReference type="RefSeq" id="WP_117158282.1">
    <property type="nucleotide sequence ID" value="NZ_QVID01000001.1"/>
</dbReference>
<feature type="signal peptide" evidence="2">
    <location>
        <begin position="1"/>
        <end position="24"/>
    </location>
</feature>
<dbReference type="EMBL" id="QVID01000001">
    <property type="protein sequence ID" value="RFN59284.1"/>
    <property type="molecule type" value="Genomic_DNA"/>
</dbReference>
<accession>A0A3E1QB03</accession>
<keyword evidence="3" id="KW-0378">Hydrolase</keyword>
<dbReference type="SUPFAM" id="SSF49452">
    <property type="entry name" value="Starch-binding domain-like"/>
    <property type="match status" value="1"/>
</dbReference>
<dbReference type="GO" id="GO:0004180">
    <property type="term" value="F:carboxypeptidase activity"/>
    <property type="evidence" value="ECO:0007669"/>
    <property type="project" value="UniProtKB-KW"/>
</dbReference>
<sequence length="139" mass="14763">MKSYIKTSLLIAVTALFISCSSNNNIFGGNNNASNAESTNETEVTNNDKETETQKTDGAIMGSVIAPNSEVSIVATNSEEKIIGTTNDVGEFFITGFPAGNYTVKIKTEDNKLAEQTFENVEVRIGEVTALGTVTVASN</sequence>
<name>A0A3E1QB03_9FLAO</name>
<dbReference type="GO" id="GO:0030246">
    <property type="term" value="F:carbohydrate binding"/>
    <property type="evidence" value="ECO:0007669"/>
    <property type="project" value="InterPro"/>
</dbReference>
<protein>
    <submittedName>
        <fullName evidence="3">Carboxypeptidase regulatory-like domain-containing protein</fullName>
    </submittedName>
</protein>
<reference evidence="3 4" key="1">
    <citation type="journal article" date="2007" name="Int. J. Syst. Evol. Microbiol.">
        <title>Marixanthomonas ophiurae gen. nov., sp. nov., a marine bacterium of the family Flavobacteriaceae isolated from a deep-sea brittle star.</title>
        <authorList>
            <person name="Romanenko L.A."/>
            <person name="Uchino M."/>
            <person name="Frolova G.M."/>
            <person name="Mikhailov V.V."/>
        </authorList>
    </citation>
    <scope>NUCLEOTIDE SEQUENCE [LARGE SCALE GENOMIC DNA]</scope>
    <source>
        <strain evidence="3 4">KMM 3046</strain>
    </source>
</reference>
<keyword evidence="3" id="KW-0121">Carboxypeptidase</keyword>
<evidence type="ECO:0000256" key="1">
    <source>
        <dbReference type="SAM" id="MobiDB-lite"/>
    </source>
</evidence>
<dbReference type="Gene3D" id="2.60.40.1120">
    <property type="entry name" value="Carboxypeptidase-like, regulatory domain"/>
    <property type="match status" value="1"/>
</dbReference>